<protein>
    <submittedName>
        <fullName evidence="5">Glutamate-1-semialdehyde 2,1-aminomutase</fullName>
        <ecNumber evidence="5">5.4.3.8</ecNumber>
    </submittedName>
</protein>
<feature type="region of interest" description="Disordered" evidence="4">
    <location>
        <begin position="408"/>
        <end position="428"/>
    </location>
</feature>
<comment type="cofactor">
    <cofactor evidence="1">
        <name>pyridoxal 5'-phosphate</name>
        <dbReference type="ChEBI" id="CHEBI:597326"/>
    </cofactor>
</comment>
<dbReference type="PANTHER" id="PTHR43713:SF3">
    <property type="entry name" value="GLUTAMATE-1-SEMIALDEHYDE 2,1-AMINOMUTASE 1, CHLOROPLASTIC-RELATED"/>
    <property type="match status" value="1"/>
</dbReference>
<dbReference type="InterPro" id="IPR005814">
    <property type="entry name" value="Aminotrans_3"/>
</dbReference>
<dbReference type="GO" id="GO:0042286">
    <property type="term" value="F:glutamate-1-semialdehyde 2,1-aminomutase activity"/>
    <property type="evidence" value="ECO:0007669"/>
    <property type="project" value="UniProtKB-EC"/>
</dbReference>
<dbReference type="Proteomes" id="UP001162834">
    <property type="component" value="Chromosome"/>
</dbReference>
<dbReference type="InterPro" id="IPR015421">
    <property type="entry name" value="PyrdxlP-dep_Trfase_major"/>
</dbReference>
<dbReference type="Gene3D" id="3.90.1150.10">
    <property type="entry name" value="Aspartate Aminotransferase, domain 1"/>
    <property type="match status" value="1"/>
</dbReference>
<evidence type="ECO:0000256" key="3">
    <source>
        <dbReference type="RuleBase" id="RU003560"/>
    </source>
</evidence>
<dbReference type="GO" id="GO:0030170">
    <property type="term" value="F:pyridoxal phosphate binding"/>
    <property type="evidence" value="ECO:0007669"/>
    <property type="project" value="InterPro"/>
</dbReference>
<evidence type="ECO:0000313" key="5">
    <source>
        <dbReference type="EMBL" id="UGS39005.1"/>
    </source>
</evidence>
<dbReference type="AlphaFoldDB" id="A0A9E6Y2T7"/>
<dbReference type="InterPro" id="IPR015422">
    <property type="entry name" value="PyrdxlP-dep_Trfase_small"/>
</dbReference>
<dbReference type="PANTHER" id="PTHR43713">
    <property type="entry name" value="GLUTAMATE-1-SEMIALDEHYDE 2,1-AMINOMUTASE"/>
    <property type="match status" value="1"/>
</dbReference>
<gene>
    <name evidence="5" type="primary">hemL_2</name>
    <name evidence="5" type="ORF">DSM104329_05437</name>
</gene>
<sequence length="428" mass="45856">MLTQRARDPRERARRVLPGGYGRSSYMVGPGAPYAIRGEGCRLWDDTGRVVIDCNNNFASLIHGHAHPAIVAAAFRAIEDGSAFGLPNERELDHAETLLERLPNADAVRYVNSGTEAVMTALRIARAHTGRSRCILTDRAYHGFSDIALATGDERSRRGLPPGVMRDTILLGHNDTAALIDTIERKGADVAAVLIDLMPNRPGLLPAEPEHVRTLVQLCHAHGIVIVVDEVISFRLGPTGRSPLYGLEPDLVILGKLIGGGFPVGAVAGRGEIMHELDPRRATGLDHGGTFSGNPVTMAAGLAALDLFDDAEIRRLNELGDRVRGSLEAPLAAAGWEVRGSGSLLRPWPVAPGDDRATIYRALWWAAYRRGLLLNPTGLVALSTPMEQAVADEIVDVISSAVDDVATGWRPPADGGRVEPAGRSSRAR</sequence>
<proteinExistence type="inferred from homology"/>
<reference evidence="5" key="1">
    <citation type="journal article" date="2022" name="Int. J. Syst. Evol. Microbiol.">
        <title>Pseudomonas aegrilactucae sp. nov. and Pseudomonas morbosilactucae sp. nov., pathogens causing bacterial rot of lettuce in Japan.</title>
        <authorList>
            <person name="Sawada H."/>
            <person name="Fujikawa T."/>
            <person name="Satou M."/>
        </authorList>
    </citation>
    <scope>NUCLEOTIDE SEQUENCE</scope>
    <source>
        <strain evidence="5">0166_1</strain>
    </source>
</reference>
<dbReference type="GO" id="GO:0008483">
    <property type="term" value="F:transaminase activity"/>
    <property type="evidence" value="ECO:0007669"/>
    <property type="project" value="InterPro"/>
</dbReference>
<dbReference type="KEGG" id="sbae:DSM104329_05437"/>
<comment type="similarity">
    <text evidence="3">Belongs to the class-III pyridoxal-phosphate-dependent aminotransferase family.</text>
</comment>
<dbReference type="Gene3D" id="3.40.640.10">
    <property type="entry name" value="Type I PLP-dependent aspartate aminotransferase-like (Major domain)"/>
    <property type="match status" value="1"/>
</dbReference>
<organism evidence="5 6">
    <name type="scientific">Capillimicrobium parvum</name>
    <dbReference type="NCBI Taxonomy" id="2884022"/>
    <lineage>
        <taxon>Bacteria</taxon>
        <taxon>Bacillati</taxon>
        <taxon>Actinomycetota</taxon>
        <taxon>Thermoleophilia</taxon>
        <taxon>Solirubrobacterales</taxon>
        <taxon>Capillimicrobiaceae</taxon>
        <taxon>Capillimicrobium</taxon>
    </lineage>
</organism>
<dbReference type="EMBL" id="CP087164">
    <property type="protein sequence ID" value="UGS39005.1"/>
    <property type="molecule type" value="Genomic_DNA"/>
</dbReference>
<dbReference type="Pfam" id="PF00202">
    <property type="entry name" value="Aminotran_3"/>
    <property type="match status" value="1"/>
</dbReference>
<name>A0A9E6Y2T7_9ACTN</name>
<evidence type="ECO:0000256" key="2">
    <source>
        <dbReference type="ARBA" id="ARBA00022898"/>
    </source>
</evidence>
<keyword evidence="2 3" id="KW-0663">Pyridoxal phosphate</keyword>
<keyword evidence="6" id="KW-1185">Reference proteome</keyword>
<dbReference type="InterPro" id="IPR015424">
    <property type="entry name" value="PyrdxlP-dep_Trfase"/>
</dbReference>
<dbReference type="SUPFAM" id="SSF53383">
    <property type="entry name" value="PLP-dependent transferases"/>
    <property type="match status" value="1"/>
</dbReference>
<accession>A0A9E6Y2T7</accession>
<evidence type="ECO:0000256" key="4">
    <source>
        <dbReference type="SAM" id="MobiDB-lite"/>
    </source>
</evidence>
<keyword evidence="5" id="KW-0413">Isomerase</keyword>
<evidence type="ECO:0000313" key="6">
    <source>
        <dbReference type="Proteomes" id="UP001162834"/>
    </source>
</evidence>
<evidence type="ECO:0000256" key="1">
    <source>
        <dbReference type="ARBA" id="ARBA00001933"/>
    </source>
</evidence>
<dbReference type="CDD" id="cd00610">
    <property type="entry name" value="OAT_like"/>
    <property type="match status" value="1"/>
</dbReference>
<dbReference type="EC" id="5.4.3.8" evidence="5"/>